<keyword evidence="4" id="KW-1185">Reference proteome</keyword>
<dbReference type="InterPro" id="IPR021139">
    <property type="entry name" value="NYN"/>
</dbReference>
<dbReference type="Gene3D" id="3.40.50.1010">
    <property type="entry name" value="5'-nuclease"/>
    <property type="match status" value="1"/>
</dbReference>
<dbReference type="OrthoDB" id="9783963at2"/>
<comment type="caution">
    <text evidence="3">The sequence shown here is derived from an EMBL/GenBank/DDBJ whole genome shotgun (WGS) entry which is preliminary data.</text>
</comment>
<dbReference type="Pfam" id="PF01936">
    <property type="entry name" value="NYN"/>
    <property type="match status" value="1"/>
</dbReference>
<dbReference type="PANTHER" id="PTHR35811:SF1">
    <property type="entry name" value="HTH OST-TYPE DOMAIN-CONTAINING PROTEIN"/>
    <property type="match status" value="1"/>
</dbReference>
<feature type="region of interest" description="Disordered" evidence="1">
    <location>
        <begin position="273"/>
        <end position="296"/>
    </location>
</feature>
<evidence type="ECO:0000256" key="1">
    <source>
        <dbReference type="SAM" id="MobiDB-lite"/>
    </source>
</evidence>
<gene>
    <name evidence="3" type="ORF">EXY23_14715</name>
</gene>
<organism evidence="3 4">
    <name type="scientific">Roseicella aquatilis</name>
    <dbReference type="NCBI Taxonomy" id="2527868"/>
    <lineage>
        <taxon>Bacteria</taxon>
        <taxon>Pseudomonadati</taxon>
        <taxon>Pseudomonadota</taxon>
        <taxon>Alphaproteobacteria</taxon>
        <taxon>Acetobacterales</taxon>
        <taxon>Roseomonadaceae</taxon>
        <taxon>Roseicella</taxon>
    </lineage>
</organism>
<protein>
    <submittedName>
        <fullName evidence="3">NYN domain-containing protein</fullName>
    </submittedName>
</protein>
<feature type="region of interest" description="Disordered" evidence="1">
    <location>
        <begin position="26"/>
        <end position="87"/>
    </location>
</feature>
<proteinExistence type="predicted"/>
<accession>A0A4R4DJF4</accession>
<dbReference type="GO" id="GO:0004540">
    <property type="term" value="F:RNA nuclease activity"/>
    <property type="evidence" value="ECO:0007669"/>
    <property type="project" value="InterPro"/>
</dbReference>
<sequence>MASAALARPGPIAAAISVPVTGASNWRTEPSGRVIAGMGQPSPSGGRKGRDHGQAGPAASSWAGQSRVPHMAPGPSRGPMTPSPGTPPARAALYVDFDNVFSSLAALDEWAAWSFASEPGRWLAWLEAGAGGQPRRLLVRRCYLNPAGWHAPEPGGDLAAWVQQPRIYYSRFRADFVRAGIQVVDCPRLARLKNGADMVMALDILDALAHPTRFEEFLILSGDSDFTPLLHRLRAHDRHSLVVTHPLSAAAFRASADAVIGFEDFAEAALTEQPAAAPAARQPTTAAPDALPDPGEPAAQRRAILALLRRLVAESAGPLHLPGLGKRIHDLGAWVRQSRFGGAGTLARLVEGAEGLVLEAGPGGGWLYDPARHERPSERQPGLSDDPLDRLLAALHAALGPGQEVPRLGPEELDFALQRLAGMLPLAAPPGPEERAALVAEGSTAGLDLPAPAVEALIAWLTRARINWQDPPEAGTPARLARAVFAEITRRAAATGARLAPETVAALRAWIGLPAPPGAETAVEEPPPA</sequence>
<dbReference type="PANTHER" id="PTHR35811">
    <property type="entry name" value="SLR1870 PROTEIN"/>
    <property type="match status" value="1"/>
</dbReference>
<name>A0A4R4DJF4_9PROT</name>
<reference evidence="3 4" key="1">
    <citation type="submission" date="2019-03" db="EMBL/GenBank/DDBJ databases">
        <title>Paracraurococcus aquatilis NE82 genome sequence.</title>
        <authorList>
            <person name="Zhao Y."/>
            <person name="Du Z."/>
        </authorList>
    </citation>
    <scope>NUCLEOTIDE SEQUENCE [LARGE SCALE GENOMIC DNA]</scope>
    <source>
        <strain evidence="3 4">NE82</strain>
    </source>
</reference>
<evidence type="ECO:0000313" key="4">
    <source>
        <dbReference type="Proteomes" id="UP000295023"/>
    </source>
</evidence>
<evidence type="ECO:0000259" key="2">
    <source>
        <dbReference type="Pfam" id="PF01936"/>
    </source>
</evidence>
<evidence type="ECO:0000313" key="3">
    <source>
        <dbReference type="EMBL" id="TCZ59850.1"/>
    </source>
</evidence>
<dbReference type="AlphaFoldDB" id="A0A4R4DJF4"/>
<feature type="domain" description="NYN" evidence="2">
    <location>
        <begin position="90"/>
        <end position="260"/>
    </location>
</feature>
<dbReference type="EMBL" id="SKBM01000013">
    <property type="protein sequence ID" value="TCZ59850.1"/>
    <property type="molecule type" value="Genomic_DNA"/>
</dbReference>
<dbReference type="Proteomes" id="UP000295023">
    <property type="component" value="Unassembled WGS sequence"/>
</dbReference>